<dbReference type="AlphaFoldDB" id="A0A0V1DF56"/>
<organism evidence="2 3">
    <name type="scientific">Trichinella britovi</name>
    <name type="common">Parasitic roundworm</name>
    <dbReference type="NCBI Taxonomy" id="45882"/>
    <lineage>
        <taxon>Eukaryota</taxon>
        <taxon>Metazoa</taxon>
        <taxon>Ecdysozoa</taxon>
        <taxon>Nematoda</taxon>
        <taxon>Enoplea</taxon>
        <taxon>Dorylaimia</taxon>
        <taxon>Trichinellida</taxon>
        <taxon>Trichinellidae</taxon>
        <taxon>Trichinella</taxon>
    </lineage>
</organism>
<gene>
    <name evidence="2" type="ORF">T03_1399</name>
</gene>
<dbReference type="OMA" id="KHSHRTC"/>
<evidence type="ECO:0000313" key="3">
    <source>
        <dbReference type="Proteomes" id="UP000054653"/>
    </source>
</evidence>
<dbReference type="Proteomes" id="UP000054653">
    <property type="component" value="Unassembled WGS sequence"/>
</dbReference>
<keyword evidence="1" id="KW-0472">Membrane</keyword>
<accession>A0A0V1DF56</accession>
<evidence type="ECO:0000313" key="2">
    <source>
        <dbReference type="EMBL" id="KRY60281.1"/>
    </source>
</evidence>
<evidence type="ECO:0000256" key="1">
    <source>
        <dbReference type="SAM" id="Phobius"/>
    </source>
</evidence>
<dbReference type="EMBL" id="JYDI01000007">
    <property type="protein sequence ID" value="KRY60281.1"/>
    <property type="molecule type" value="Genomic_DNA"/>
</dbReference>
<feature type="transmembrane region" description="Helical" evidence="1">
    <location>
        <begin position="55"/>
        <end position="80"/>
    </location>
</feature>
<comment type="caution">
    <text evidence="2">The sequence shown here is derived from an EMBL/GenBank/DDBJ whole genome shotgun (WGS) entry which is preliminary data.</text>
</comment>
<sequence length="103" mass="11931">MLPRPSLRVHYLMWYFVVEKNIIITIIKSRENFSLLNVVNCSHSSTCLPENVCKFLFHCYACVYVALVSMIAVICASTNVKYKNYMKAWKAFVLHGSEYTLNV</sequence>
<proteinExistence type="predicted"/>
<name>A0A0V1DF56_TRIBR</name>
<protein>
    <submittedName>
        <fullName evidence="2">Uncharacterized protein</fullName>
    </submittedName>
</protein>
<keyword evidence="1" id="KW-0812">Transmembrane</keyword>
<keyword evidence="1" id="KW-1133">Transmembrane helix</keyword>
<keyword evidence="3" id="KW-1185">Reference proteome</keyword>
<reference evidence="2 3" key="1">
    <citation type="submission" date="2015-01" db="EMBL/GenBank/DDBJ databases">
        <title>Evolution of Trichinella species and genotypes.</title>
        <authorList>
            <person name="Korhonen P.K."/>
            <person name="Edoardo P."/>
            <person name="Giuseppe L.R."/>
            <person name="Gasser R.B."/>
        </authorList>
    </citation>
    <scope>NUCLEOTIDE SEQUENCE [LARGE SCALE GENOMIC DNA]</scope>
    <source>
        <strain evidence="2">ISS120</strain>
    </source>
</reference>